<dbReference type="EMBL" id="JAPEUY010000001">
    <property type="protein sequence ID" value="KAJ4377824.1"/>
    <property type="molecule type" value="Genomic_DNA"/>
</dbReference>
<evidence type="ECO:0000313" key="1">
    <source>
        <dbReference type="EMBL" id="KAJ4377824.1"/>
    </source>
</evidence>
<accession>A0A9W8YHP6</accession>
<dbReference type="AlphaFoldDB" id="A0A9W8YHP6"/>
<evidence type="ECO:0000313" key="2">
    <source>
        <dbReference type="Proteomes" id="UP001140560"/>
    </source>
</evidence>
<protein>
    <submittedName>
        <fullName evidence="1">Uncharacterized protein</fullName>
    </submittedName>
</protein>
<organism evidence="1 2">
    <name type="scientific">Neocucurbitaria cava</name>
    <dbReference type="NCBI Taxonomy" id="798079"/>
    <lineage>
        <taxon>Eukaryota</taxon>
        <taxon>Fungi</taxon>
        <taxon>Dikarya</taxon>
        <taxon>Ascomycota</taxon>
        <taxon>Pezizomycotina</taxon>
        <taxon>Dothideomycetes</taxon>
        <taxon>Pleosporomycetidae</taxon>
        <taxon>Pleosporales</taxon>
        <taxon>Pleosporineae</taxon>
        <taxon>Cucurbitariaceae</taxon>
        <taxon>Neocucurbitaria</taxon>
    </lineage>
</organism>
<proteinExistence type="predicted"/>
<gene>
    <name evidence="1" type="ORF">N0V83_000654</name>
</gene>
<dbReference type="Proteomes" id="UP001140560">
    <property type="component" value="Unassembled WGS sequence"/>
</dbReference>
<dbReference type="Gene3D" id="2.160.20.10">
    <property type="entry name" value="Single-stranded right-handed beta-helix, Pectin lyase-like"/>
    <property type="match status" value="1"/>
</dbReference>
<reference evidence="1" key="1">
    <citation type="submission" date="2022-10" db="EMBL/GenBank/DDBJ databases">
        <title>Tapping the CABI collections for fungal endophytes: first genome assemblies for Collariella, Neodidymelliopsis, Ascochyta clinopodiicola, Didymella pomorum, Didymosphaeria variabile, Neocosmospora piperis and Neocucurbitaria cava.</title>
        <authorList>
            <person name="Hill R."/>
        </authorList>
    </citation>
    <scope>NUCLEOTIDE SEQUENCE</scope>
    <source>
        <strain evidence="1">IMI 356814</strain>
    </source>
</reference>
<name>A0A9W8YHP6_9PLEO</name>
<dbReference type="OrthoDB" id="5153416at2759"/>
<dbReference type="InterPro" id="IPR012334">
    <property type="entry name" value="Pectin_lyas_fold"/>
</dbReference>
<sequence>MPPVPRAAAFPANSTVVASDLSSLAFAADGYWLNDLSGNGKAAFNSNPAAYKVFRNVKEYGAKGT</sequence>
<comment type="caution">
    <text evidence="1">The sequence shown here is derived from an EMBL/GenBank/DDBJ whole genome shotgun (WGS) entry which is preliminary data.</text>
</comment>
<keyword evidence="2" id="KW-1185">Reference proteome</keyword>